<protein>
    <submittedName>
        <fullName evidence="1">Uncharacterized protein</fullName>
    </submittedName>
</protein>
<reference evidence="1" key="1">
    <citation type="submission" date="2022-05" db="EMBL/GenBank/DDBJ databases">
        <title>The Musa troglodytarum L. genome provides insights into the mechanism of non-climacteric behaviour and enrichment of carotenoids.</title>
        <authorList>
            <person name="Wang J."/>
        </authorList>
    </citation>
    <scope>NUCLEOTIDE SEQUENCE</scope>
    <source>
        <tissue evidence="1">Leaf</tissue>
    </source>
</reference>
<dbReference type="PANTHER" id="PTHR36020:SF1">
    <property type="entry name" value="TRANSMEMBRANE PROTEIN"/>
    <property type="match status" value="1"/>
</dbReference>
<dbReference type="Proteomes" id="UP001055439">
    <property type="component" value="Chromosome 5"/>
</dbReference>
<organism evidence="1 2">
    <name type="scientific">Musa troglodytarum</name>
    <name type="common">fe'i banana</name>
    <dbReference type="NCBI Taxonomy" id="320322"/>
    <lineage>
        <taxon>Eukaryota</taxon>
        <taxon>Viridiplantae</taxon>
        <taxon>Streptophyta</taxon>
        <taxon>Embryophyta</taxon>
        <taxon>Tracheophyta</taxon>
        <taxon>Spermatophyta</taxon>
        <taxon>Magnoliopsida</taxon>
        <taxon>Liliopsida</taxon>
        <taxon>Zingiberales</taxon>
        <taxon>Musaceae</taxon>
        <taxon>Musa</taxon>
    </lineage>
</organism>
<dbReference type="PANTHER" id="PTHR36020">
    <property type="entry name" value="TRANSMEMBRANE PROTEIN"/>
    <property type="match status" value="1"/>
</dbReference>
<dbReference type="OrthoDB" id="1908857at2759"/>
<dbReference type="AlphaFoldDB" id="A0A9E7FP39"/>
<evidence type="ECO:0000313" key="2">
    <source>
        <dbReference type="Proteomes" id="UP001055439"/>
    </source>
</evidence>
<name>A0A9E7FP39_9LILI</name>
<gene>
    <name evidence="1" type="ORF">MUK42_20682</name>
</gene>
<dbReference type="EMBL" id="CP097507">
    <property type="protein sequence ID" value="URE00331.1"/>
    <property type="molecule type" value="Genomic_DNA"/>
</dbReference>
<evidence type="ECO:0000313" key="1">
    <source>
        <dbReference type="EMBL" id="URE00331.1"/>
    </source>
</evidence>
<keyword evidence="2" id="KW-1185">Reference proteome</keyword>
<proteinExistence type="predicted"/>
<accession>A0A9E7FP39</accession>
<sequence length="733" mass="80310">MLPLEELQAKQTLHHQRPFLIDPRFVTPTSTRPSRKLSILRYRTDLTAARVGIDRITSGLGIFDRDRNGIEVALVGPVCEDGLIEKFMSHDVLDMATAIFSHLQNLWQFSRSKTDDLRISAQLVHKLSVPDKTKQFVFALREPDSDAVVYILAAQNLSLQSALDAEYLIKEVQPKAVVAQISPSVLADIQSEEKCLRNDQVNHVPTSSLGVLKRCLMEKINKDHYESFAGCHVLREIFGVGFYGHFLAAKRAAEDEHSHFMLLESPYEKGCTATSVENDTDGGQSFALHIQTSGLLPGKVTSAIYSSSKRICFDNALQSQAIKSVIPSLDLIISKESLSDQNSEAESGKDQPNSSFKVPSFAQSFYPLLADLHHIFIDLPYIAKAMVSVQKILADINDGQPVNTQTLSDVYIFRIAIEGVRIALNNAARLPMGRVGKSSSTKLEFSELPSEEKSHVLFVQALRSQARKFGSVVAIVDAGCLAGLRRHWNTSVPLKIADLTDQCFMEYYADDLDANVEKVEDMRKTGLLADKPVVAVGAGATAALGASSLSKAIPASTFIKLATYKIPATLKFGLANVQRAATIGLGNILGSSNPLTHGLASVGAKTLPWKFTASAEKIRAMTHTMIASAERTSLLAMRTSFYEIMRRRGVRPLRFMPLATFSCSMVACTGLLAYGDGIECVAESLPNVPMIASLGRGLESLNQASKEVRMTDGSKIQEVLQTLVYNLKKMRTQ</sequence>